<dbReference type="Pfam" id="PF00027">
    <property type="entry name" value="cNMP_binding"/>
    <property type="match status" value="2"/>
</dbReference>
<dbReference type="HOGENOM" id="CLU_757953_0_0_3"/>
<dbReference type="PANTHER" id="PTHR24567:SF74">
    <property type="entry name" value="HTH-TYPE TRANSCRIPTIONAL REGULATOR ARCR"/>
    <property type="match status" value="1"/>
</dbReference>
<proteinExistence type="predicted"/>
<gene>
    <name evidence="2" type="ordered locus">Cyan7425_1753</name>
</gene>
<dbReference type="PANTHER" id="PTHR24567">
    <property type="entry name" value="CRP FAMILY TRANSCRIPTIONAL REGULATORY PROTEIN"/>
    <property type="match status" value="1"/>
</dbReference>
<feature type="domain" description="Cyclic nucleotide-binding" evidence="1">
    <location>
        <begin position="174"/>
        <end position="269"/>
    </location>
</feature>
<dbReference type="GO" id="GO:0003700">
    <property type="term" value="F:DNA-binding transcription factor activity"/>
    <property type="evidence" value="ECO:0007669"/>
    <property type="project" value="TreeGrafter"/>
</dbReference>
<dbReference type="InterPro" id="IPR050397">
    <property type="entry name" value="Env_Response_Regulators"/>
</dbReference>
<organism evidence="2">
    <name type="scientific">Cyanothece sp. (strain PCC 7425 / ATCC 29141)</name>
    <dbReference type="NCBI Taxonomy" id="395961"/>
    <lineage>
        <taxon>Bacteria</taxon>
        <taxon>Bacillati</taxon>
        <taxon>Cyanobacteriota</taxon>
        <taxon>Cyanophyceae</taxon>
        <taxon>Gomontiellales</taxon>
        <taxon>Cyanothecaceae</taxon>
        <taxon>Cyanothece</taxon>
    </lineage>
</organism>
<dbReference type="CDD" id="cd00038">
    <property type="entry name" value="CAP_ED"/>
    <property type="match status" value="2"/>
</dbReference>
<dbReference type="NCBIfam" id="TIGR03896">
    <property type="entry name" value="cyc_nuc_ocin"/>
    <property type="match status" value="1"/>
</dbReference>
<evidence type="ECO:0000313" key="2">
    <source>
        <dbReference type="EMBL" id="ACL44122.1"/>
    </source>
</evidence>
<dbReference type="PROSITE" id="PS50042">
    <property type="entry name" value="CNMP_BINDING_3"/>
    <property type="match status" value="2"/>
</dbReference>
<name>B8HRD4_CYAP4</name>
<evidence type="ECO:0000259" key="1">
    <source>
        <dbReference type="PROSITE" id="PS50042"/>
    </source>
</evidence>
<dbReference type="InterPro" id="IPR000595">
    <property type="entry name" value="cNMP-bd_dom"/>
</dbReference>
<dbReference type="OrthoDB" id="951557at2"/>
<feature type="domain" description="Cyclic nucleotide-binding" evidence="1">
    <location>
        <begin position="14"/>
        <end position="121"/>
    </location>
</feature>
<dbReference type="eggNOG" id="COG2905">
    <property type="taxonomic scope" value="Bacteria"/>
</dbReference>
<accession>B8HRD4</accession>
<dbReference type="InterPro" id="IPR023892">
    <property type="entry name" value="cNMP-bd"/>
</dbReference>
<dbReference type="STRING" id="395961.Cyan7425_1753"/>
<dbReference type="InterPro" id="IPR014710">
    <property type="entry name" value="RmlC-like_jellyroll"/>
</dbReference>
<reference evidence="2" key="1">
    <citation type="submission" date="2009-01" db="EMBL/GenBank/DDBJ databases">
        <title>Complete sequence of chromosome Cyanothece sp. PCC 7425.</title>
        <authorList>
            <consortium name="US DOE Joint Genome Institute"/>
            <person name="Lucas S."/>
            <person name="Copeland A."/>
            <person name="Lapidus A."/>
            <person name="Glavina del Rio T."/>
            <person name="Dalin E."/>
            <person name="Tice H."/>
            <person name="Bruce D."/>
            <person name="Goodwin L."/>
            <person name="Pitluck S."/>
            <person name="Sims D."/>
            <person name="Meineke L."/>
            <person name="Brettin T."/>
            <person name="Detter J.C."/>
            <person name="Han C."/>
            <person name="Larimer F."/>
            <person name="Land M."/>
            <person name="Hauser L."/>
            <person name="Kyrpides N."/>
            <person name="Ovchinnikova G."/>
            <person name="Liberton M."/>
            <person name="Stoeckel J."/>
            <person name="Banerjee A."/>
            <person name="Singh A."/>
            <person name="Page L."/>
            <person name="Sato H."/>
            <person name="Zhao L."/>
            <person name="Sherman L."/>
            <person name="Pakrasi H."/>
            <person name="Richardson P."/>
        </authorList>
    </citation>
    <scope>NUCLEOTIDE SEQUENCE</scope>
    <source>
        <strain evidence="2">PCC 7425</strain>
    </source>
</reference>
<dbReference type="KEGG" id="cyn:Cyan7425_1753"/>
<dbReference type="AlphaFoldDB" id="B8HRD4"/>
<dbReference type="SMART" id="SM00100">
    <property type="entry name" value="cNMP"/>
    <property type="match status" value="2"/>
</dbReference>
<dbReference type="GO" id="GO:0005829">
    <property type="term" value="C:cytosol"/>
    <property type="evidence" value="ECO:0007669"/>
    <property type="project" value="TreeGrafter"/>
</dbReference>
<dbReference type="Gene3D" id="2.60.120.10">
    <property type="entry name" value="Jelly Rolls"/>
    <property type="match status" value="2"/>
</dbReference>
<dbReference type="InterPro" id="IPR018490">
    <property type="entry name" value="cNMP-bd_dom_sf"/>
</dbReference>
<dbReference type="EMBL" id="CP001344">
    <property type="protein sequence ID" value="ACL44122.1"/>
    <property type="molecule type" value="Genomic_DNA"/>
</dbReference>
<dbReference type="SUPFAM" id="SSF51206">
    <property type="entry name" value="cAMP-binding domain-like"/>
    <property type="match status" value="2"/>
</dbReference>
<protein>
    <submittedName>
        <fullName evidence="2">Cyclic nucleotide-binding protein</fullName>
    </submittedName>
</protein>
<sequence length="357" mass="39390">MERSLQQVLANWADFATLSEGDRQWLESVGQAQTLPVRAVLIQEGEPIPALYILIEGRFGVSVSATQAEAGEQGWPHPKQAVQLGVLEPGQLAGEVSFVDDRPPLATVTALEPARVWAIPRCHLTPKLALDRRFSSHFYHFLAATLSRRLRSIADLLARTQELPSPPLPKALFMFGVLNDADIDWMVAIGELQRWNPGTVLIQAGEVPAAVYIVLSGSFAVSVSFEPESPEQEIAQLSSGEIVGEMSFVETATASATVVCRTSAQVLALPSSQLAAHLQQDYGFATRFYRAICVVVADRLREGLIKRGYSRLAFAEGQTLEDDLEYEDEIDLQTLEQTALARVRFDWMMKRLATKLK</sequence>